<accession>A0A1T4ZW99</accession>
<dbReference type="InterPro" id="IPR010840">
    <property type="entry name" value="YqiJ_OB"/>
</dbReference>
<dbReference type="EMBL" id="FUYM01000001">
    <property type="protein sequence ID" value="SKB27020.1"/>
    <property type="molecule type" value="Genomic_DNA"/>
</dbReference>
<feature type="domain" description="Inner membrane protein YqiJ N-terminal" evidence="3">
    <location>
        <begin position="10"/>
        <end position="106"/>
    </location>
</feature>
<dbReference type="Proteomes" id="UP000189818">
    <property type="component" value="Unassembled WGS sequence"/>
</dbReference>
<feature type="transmembrane region" description="Helical" evidence="1">
    <location>
        <begin position="57"/>
        <end position="77"/>
    </location>
</feature>
<keyword evidence="1" id="KW-0812">Transmembrane</keyword>
<evidence type="ECO:0000256" key="1">
    <source>
        <dbReference type="SAM" id="Phobius"/>
    </source>
</evidence>
<dbReference type="AlphaFoldDB" id="A0A1T4ZW99"/>
<keyword evidence="5" id="KW-1185">Reference proteome</keyword>
<feature type="domain" description="Inner membrane protein YqiJ OB-fold" evidence="2">
    <location>
        <begin position="130"/>
        <end position="192"/>
    </location>
</feature>
<name>A0A1T4ZW99_9SPHN</name>
<protein>
    <recommendedName>
        <fullName evidence="6">DUF1449 family protein</fullName>
    </recommendedName>
</protein>
<evidence type="ECO:0000313" key="5">
    <source>
        <dbReference type="Proteomes" id="UP000189818"/>
    </source>
</evidence>
<sequence>MLDFLAAGENLAFVIALGTMVLIGLVEAVGLGSSALGHDLDLDADGDWLGWLGFGRLPLLMMLVVFLACFSVIGLVGQQVALSSLGALLPGWIAIPAAVVAALPATGGMARIVSAIMPRDETTAIGIDQLVGLHAQIVVGTATQGSPAKARVRDFHGQVHHVMVEPDIAGARFAEGTEILLVRREDHVFRAISSDRPPFSEWIER</sequence>
<feature type="transmembrane region" description="Helical" evidence="1">
    <location>
        <begin position="89"/>
        <end position="110"/>
    </location>
</feature>
<feature type="transmembrane region" description="Helical" evidence="1">
    <location>
        <begin position="12"/>
        <end position="36"/>
    </location>
</feature>
<reference evidence="5" key="1">
    <citation type="submission" date="2017-02" db="EMBL/GenBank/DDBJ databases">
        <authorList>
            <person name="Varghese N."/>
            <person name="Submissions S."/>
        </authorList>
    </citation>
    <scope>NUCLEOTIDE SEQUENCE [LARGE SCALE GENOMIC DNA]</scope>
    <source>
        <strain evidence="5">UM2</strain>
    </source>
</reference>
<evidence type="ECO:0000259" key="2">
    <source>
        <dbReference type="Pfam" id="PF07290"/>
    </source>
</evidence>
<keyword evidence="1" id="KW-1133">Transmembrane helix</keyword>
<dbReference type="Pfam" id="PF21001">
    <property type="entry name" value="YqiJ_N"/>
    <property type="match status" value="1"/>
</dbReference>
<gene>
    <name evidence="4" type="ORF">SAMN06295920_101302</name>
</gene>
<dbReference type="Pfam" id="PF07290">
    <property type="entry name" value="YqiJ_OB"/>
    <property type="match status" value="1"/>
</dbReference>
<dbReference type="OrthoDB" id="7207054at2"/>
<evidence type="ECO:0008006" key="6">
    <source>
        <dbReference type="Google" id="ProtNLM"/>
    </source>
</evidence>
<dbReference type="InterPro" id="IPR048376">
    <property type="entry name" value="YqiJ_N"/>
</dbReference>
<dbReference type="STRING" id="439228.SAMN06295920_101302"/>
<dbReference type="RefSeq" id="WP_079646269.1">
    <property type="nucleotide sequence ID" value="NZ_FUYM01000001.1"/>
</dbReference>
<evidence type="ECO:0000313" key="4">
    <source>
        <dbReference type="EMBL" id="SKB27020.1"/>
    </source>
</evidence>
<keyword evidence="1" id="KW-0472">Membrane</keyword>
<evidence type="ECO:0000259" key="3">
    <source>
        <dbReference type="Pfam" id="PF21001"/>
    </source>
</evidence>
<organism evidence="4 5">
    <name type="scientific">Rhizorhabdus histidinilytica</name>
    <dbReference type="NCBI Taxonomy" id="439228"/>
    <lineage>
        <taxon>Bacteria</taxon>
        <taxon>Pseudomonadati</taxon>
        <taxon>Pseudomonadota</taxon>
        <taxon>Alphaproteobacteria</taxon>
        <taxon>Sphingomonadales</taxon>
        <taxon>Sphingomonadaceae</taxon>
        <taxon>Rhizorhabdus</taxon>
    </lineage>
</organism>
<proteinExistence type="predicted"/>